<dbReference type="EMBL" id="JAUZMZ010000173">
    <property type="protein sequence ID" value="MEE2034688.1"/>
    <property type="molecule type" value="Genomic_DNA"/>
</dbReference>
<dbReference type="Gene3D" id="1.10.357.10">
    <property type="entry name" value="Tetracycline Repressor, domain 2"/>
    <property type="match status" value="1"/>
</dbReference>
<dbReference type="Proteomes" id="UP001331936">
    <property type="component" value="Unassembled WGS sequence"/>
</dbReference>
<accession>A0ABU7JXF0</accession>
<dbReference type="InterPro" id="IPR001647">
    <property type="entry name" value="HTH_TetR"/>
</dbReference>
<dbReference type="SUPFAM" id="SSF46689">
    <property type="entry name" value="Homeodomain-like"/>
    <property type="match status" value="1"/>
</dbReference>
<dbReference type="InterPro" id="IPR009057">
    <property type="entry name" value="Homeodomain-like_sf"/>
</dbReference>
<dbReference type="PROSITE" id="PS50977">
    <property type="entry name" value="HTH_TETR_2"/>
    <property type="match status" value="1"/>
</dbReference>
<evidence type="ECO:0000313" key="5">
    <source>
        <dbReference type="Proteomes" id="UP001331936"/>
    </source>
</evidence>
<feature type="domain" description="HTH tetR-type" evidence="3">
    <location>
        <begin position="8"/>
        <end position="68"/>
    </location>
</feature>
<reference evidence="4 5" key="1">
    <citation type="submission" date="2023-08" db="EMBL/GenBank/DDBJ databases">
        <authorList>
            <person name="Girao M."/>
            <person name="Carvalho M.F."/>
        </authorList>
    </citation>
    <scope>NUCLEOTIDE SEQUENCE [LARGE SCALE GENOMIC DNA]</scope>
    <source>
        <strain evidence="4 5">CC-R104</strain>
    </source>
</reference>
<evidence type="ECO:0000256" key="1">
    <source>
        <dbReference type="ARBA" id="ARBA00023125"/>
    </source>
</evidence>
<evidence type="ECO:0000259" key="3">
    <source>
        <dbReference type="PROSITE" id="PS50977"/>
    </source>
</evidence>
<organism evidence="4 5">
    <name type="scientific">Rhodococcus chondri</name>
    <dbReference type="NCBI Taxonomy" id="3065941"/>
    <lineage>
        <taxon>Bacteria</taxon>
        <taxon>Bacillati</taxon>
        <taxon>Actinomycetota</taxon>
        <taxon>Actinomycetes</taxon>
        <taxon>Mycobacteriales</taxon>
        <taxon>Nocardiaceae</taxon>
        <taxon>Rhodococcus</taxon>
    </lineage>
</organism>
<evidence type="ECO:0000256" key="2">
    <source>
        <dbReference type="PROSITE-ProRule" id="PRU00335"/>
    </source>
</evidence>
<proteinExistence type="predicted"/>
<protein>
    <submittedName>
        <fullName evidence="4">TetR/AcrR family transcriptional regulator</fullName>
    </submittedName>
</protein>
<comment type="caution">
    <text evidence="4">The sequence shown here is derived from an EMBL/GenBank/DDBJ whole genome shotgun (WGS) entry which is preliminary data.</text>
</comment>
<gene>
    <name evidence="4" type="ORF">Q8814_21675</name>
</gene>
<sequence length="195" mass="21046">MGLDERRRVRRERLLAAGVDLIGAVDGSAASVRAVCRAAGLTERYFYESFPDRDAFVRGVYADVGKRARDALVTAVEAAPRSGRAEAAVRAFVELMVDKPAMGRVLLLAPLREATISNRGVELAPMFVSLVDEQLPGIGDPAERHMVAVGLVGALTSLFMGYLDGAVAVPREVLVRHCVRLLEQAADDGQERWSG</sequence>
<evidence type="ECO:0000313" key="4">
    <source>
        <dbReference type="EMBL" id="MEE2034688.1"/>
    </source>
</evidence>
<keyword evidence="5" id="KW-1185">Reference proteome</keyword>
<feature type="DNA-binding region" description="H-T-H motif" evidence="2">
    <location>
        <begin position="31"/>
        <end position="50"/>
    </location>
</feature>
<dbReference type="RefSeq" id="WP_330154051.1">
    <property type="nucleotide sequence ID" value="NZ_JAUZMZ010000173.1"/>
</dbReference>
<name>A0ABU7JXF0_9NOCA</name>
<keyword evidence="1 2" id="KW-0238">DNA-binding</keyword>